<comment type="caution">
    <text evidence="1">The sequence shown here is derived from an EMBL/GenBank/DDBJ whole genome shotgun (WGS) entry which is preliminary data.</text>
</comment>
<evidence type="ECO:0000313" key="1">
    <source>
        <dbReference type="EMBL" id="KAG1770549.1"/>
    </source>
</evidence>
<keyword evidence="2" id="KW-1185">Reference proteome</keyword>
<name>A0A9P6ZKS4_9AGAM</name>
<dbReference type="OrthoDB" id="2671741at2759"/>
<reference evidence="1" key="1">
    <citation type="journal article" date="2020" name="New Phytol.">
        <title>Comparative genomics reveals dynamic genome evolution in host specialist ectomycorrhizal fungi.</title>
        <authorList>
            <person name="Lofgren L.A."/>
            <person name="Nguyen N.H."/>
            <person name="Vilgalys R."/>
            <person name="Ruytinx J."/>
            <person name="Liao H.L."/>
            <person name="Branco S."/>
            <person name="Kuo A."/>
            <person name="LaButti K."/>
            <person name="Lipzen A."/>
            <person name="Andreopoulos W."/>
            <person name="Pangilinan J."/>
            <person name="Riley R."/>
            <person name="Hundley H."/>
            <person name="Na H."/>
            <person name="Barry K."/>
            <person name="Grigoriev I.V."/>
            <person name="Stajich J.E."/>
            <person name="Kennedy P.G."/>
        </authorList>
    </citation>
    <scope>NUCLEOTIDE SEQUENCE</scope>
    <source>
        <strain evidence="1">DOB743</strain>
    </source>
</reference>
<organism evidence="1 2">
    <name type="scientific">Suillus placidus</name>
    <dbReference type="NCBI Taxonomy" id="48579"/>
    <lineage>
        <taxon>Eukaryota</taxon>
        <taxon>Fungi</taxon>
        <taxon>Dikarya</taxon>
        <taxon>Basidiomycota</taxon>
        <taxon>Agaricomycotina</taxon>
        <taxon>Agaricomycetes</taxon>
        <taxon>Agaricomycetidae</taxon>
        <taxon>Boletales</taxon>
        <taxon>Suillineae</taxon>
        <taxon>Suillaceae</taxon>
        <taxon>Suillus</taxon>
    </lineage>
</organism>
<gene>
    <name evidence="1" type="ORF">EV702DRAFT_1281833</name>
</gene>
<accession>A0A9P6ZKS4</accession>
<proteinExistence type="predicted"/>
<dbReference type="AlphaFoldDB" id="A0A9P6ZKS4"/>
<sequence length="130" mass="14758">MIHQGYRPEDEEMWSTLRFSPSGSSTLEKIMQLGSAAVIIFENAFYILDQQRYLEQPEESVRPVRVALQQYLVSPNAAAVREALSSAVHTYEAGFSQWIPGSAKRSQKKAELIDTIIEVVLQHRLPRPEV</sequence>
<protein>
    <submittedName>
        <fullName evidence="1">Uncharacterized protein</fullName>
    </submittedName>
</protein>
<dbReference type="Proteomes" id="UP000714275">
    <property type="component" value="Unassembled WGS sequence"/>
</dbReference>
<evidence type="ECO:0000313" key="2">
    <source>
        <dbReference type="Proteomes" id="UP000714275"/>
    </source>
</evidence>
<dbReference type="EMBL" id="JABBWD010000064">
    <property type="protein sequence ID" value="KAG1770549.1"/>
    <property type="molecule type" value="Genomic_DNA"/>
</dbReference>